<proteinExistence type="predicted"/>
<dbReference type="EMBL" id="QNRR01000021">
    <property type="protein sequence ID" value="RBP35527.1"/>
    <property type="molecule type" value="Genomic_DNA"/>
</dbReference>
<accession>A0A366H0Y8</accession>
<dbReference type="GO" id="GO:0016747">
    <property type="term" value="F:acyltransferase activity, transferring groups other than amino-acyl groups"/>
    <property type="evidence" value="ECO:0007669"/>
    <property type="project" value="InterPro"/>
</dbReference>
<dbReference type="Proteomes" id="UP000253426">
    <property type="component" value="Unassembled WGS sequence"/>
</dbReference>
<evidence type="ECO:0000313" key="2">
    <source>
        <dbReference type="EMBL" id="RBP35527.1"/>
    </source>
</evidence>
<dbReference type="Gene3D" id="3.40.630.30">
    <property type="match status" value="1"/>
</dbReference>
<sequence>MQQEPVIFATPGYYSRELAAEEVPQLQALFDANPEYFLAMNGQPPQGHEAWGEFGDYPPAHLPYAKRWFAGLFDEHGKMVGVVSMVSDFCVAHVWHVALFMIATRFQGQGVARAIYEALEIWMHDSGARWIRLGVVRGNARAERFWTRQGFQEVRARHVAEPDGRTTSVRVMVKPMEPWKPESEIKEYLARVPRDRPESELP</sequence>
<keyword evidence="3" id="KW-1185">Reference proteome</keyword>
<organism evidence="2 3">
    <name type="scientific">Roseimicrobium gellanilyticum</name>
    <dbReference type="NCBI Taxonomy" id="748857"/>
    <lineage>
        <taxon>Bacteria</taxon>
        <taxon>Pseudomonadati</taxon>
        <taxon>Verrucomicrobiota</taxon>
        <taxon>Verrucomicrobiia</taxon>
        <taxon>Verrucomicrobiales</taxon>
        <taxon>Verrucomicrobiaceae</taxon>
        <taxon>Roseimicrobium</taxon>
    </lineage>
</organism>
<feature type="domain" description="N-acetyltransferase" evidence="1">
    <location>
        <begin position="16"/>
        <end position="177"/>
    </location>
</feature>
<dbReference type="SUPFAM" id="SSF55729">
    <property type="entry name" value="Acyl-CoA N-acyltransferases (Nat)"/>
    <property type="match status" value="1"/>
</dbReference>
<evidence type="ECO:0000259" key="1">
    <source>
        <dbReference type="PROSITE" id="PS51186"/>
    </source>
</evidence>
<gene>
    <name evidence="2" type="ORF">DES53_12147</name>
</gene>
<name>A0A366H0Y8_9BACT</name>
<dbReference type="Pfam" id="PF00583">
    <property type="entry name" value="Acetyltransf_1"/>
    <property type="match status" value="1"/>
</dbReference>
<reference evidence="2 3" key="1">
    <citation type="submission" date="2018-06" db="EMBL/GenBank/DDBJ databases">
        <title>Genomic Encyclopedia of Type Strains, Phase IV (KMG-IV): sequencing the most valuable type-strain genomes for metagenomic binning, comparative biology and taxonomic classification.</title>
        <authorList>
            <person name="Goeker M."/>
        </authorList>
    </citation>
    <scope>NUCLEOTIDE SEQUENCE [LARGE SCALE GENOMIC DNA]</scope>
    <source>
        <strain evidence="2 3">DSM 25532</strain>
    </source>
</reference>
<dbReference type="PROSITE" id="PS51186">
    <property type="entry name" value="GNAT"/>
    <property type="match status" value="1"/>
</dbReference>
<comment type="caution">
    <text evidence="2">The sequence shown here is derived from an EMBL/GenBank/DDBJ whole genome shotgun (WGS) entry which is preliminary data.</text>
</comment>
<dbReference type="InterPro" id="IPR016181">
    <property type="entry name" value="Acyl_CoA_acyltransferase"/>
</dbReference>
<evidence type="ECO:0000313" key="3">
    <source>
        <dbReference type="Proteomes" id="UP000253426"/>
    </source>
</evidence>
<protein>
    <submittedName>
        <fullName evidence="2">Acetyltransferase (GNAT) family protein</fullName>
    </submittedName>
</protein>
<keyword evidence="2" id="KW-0808">Transferase</keyword>
<dbReference type="PANTHER" id="PTHR43072">
    <property type="entry name" value="N-ACETYLTRANSFERASE"/>
    <property type="match status" value="1"/>
</dbReference>
<dbReference type="AlphaFoldDB" id="A0A366H0Y8"/>
<dbReference type="PANTHER" id="PTHR43072:SF60">
    <property type="entry name" value="L-2,4-DIAMINOBUTYRIC ACID ACETYLTRANSFERASE"/>
    <property type="match status" value="1"/>
</dbReference>
<dbReference type="RefSeq" id="WP_170157572.1">
    <property type="nucleotide sequence ID" value="NZ_QNRR01000021.1"/>
</dbReference>
<dbReference type="InterPro" id="IPR000182">
    <property type="entry name" value="GNAT_dom"/>
</dbReference>
<dbReference type="CDD" id="cd04301">
    <property type="entry name" value="NAT_SF"/>
    <property type="match status" value="1"/>
</dbReference>